<name>A0A834H787_RHOSS</name>
<evidence type="ECO:0000313" key="3">
    <source>
        <dbReference type="Proteomes" id="UP000626092"/>
    </source>
</evidence>
<reference evidence="2" key="1">
    <citation type="submission" date="2019-11" db="EMBL/GenBank/DDBJ databases">
        <authorList>
            <person name="Liu Y."/>
            <person name="Hou J."/>
            <person name="Li T.-Q."/>
            <person name="Guan C.-H."/>
            <person name="Wu X."/>
            <person name="Wu H.-Z."/>
            <person name="Ling F."/>
            <person name="Zhang R."/>
            <person name="Shi X.-G."/>
            <person name="Ren J.-P."/>
            <person name="Chen E.-F."/>
            <person name="Sun J.-M."/>
        </authorList>
    </citation>
    <scope>NUCLEOTIDE SEQUENCE</scope>
    <source>
        <strain evidence="2">Adult_tree_wgs_1</strain>
        <tissue evidence="2">Leaves</tissue>
    </source>
</reference>
<dbReference type="EMBL" id="WJXA01000003">
    <property type="protein sequence ID" value="KAF7148883.1"/>
    <property type="molecule type" value="Genomic_DNA"/>
</dbReference>
<dbReference type="AlphaFoldDB" id="A0A834H787"/>
<proteinExistence type="predicted"/>
<protein>
    <submittedName>
        <fullName evidence="2">Uncharacterized protein</fullName>
    </submittedName>
</protein>
<evidence type="ECO:0000313" key="2">
    <source>
        <dbReference type="EMBL" id="KAF7148883.1"/>
    </source>
</evidence>
<dbReference type="Proteomes" id="UP000626092">
    <property type="component" value="Unassembled WGS sequence"/>
</dbReference>
<feature type="region of interest" description="Disordered" evidence="1">
    <location>
        <begin position="1"/>
        <end position="27"/>
    </location>
</feature>
<sequence length="149" mass="17124">MPRIKKTAQKGKHAASSSHQPEIEEDNEILDQFVEEEEMMDQPIQPGATIGVQRMAGQKHMETTKLEPGVINSSILTRSMSQSRAPRNLPGGTYLTSMPARGALKPTWYKKLFCQDVSIIGSLRKEKEECWEMAWRQVRMDHRLEWLTR</sequence>
<evidence type="ECO:0000256" key="1">
    <source>
        <dbReference type="SAM" id="MobiDB-lite"/>
    </source>
</evidence>
<accession>A0A834H787</accession>
<organism evidence="2 3">
    <name type="scientific">Rhododendron simsii</name>
    <name type="common">Sims's rhododendron</name>
    <dbReference type="NCBI Taxonomy" id="118357"/>
    <lineage>
        <taxon>Eukaryota</taxon>
        <taxon>Viridiplantae</taxon>
        <taxon>Streptophyta</taxon>
        <taxon>Embryophyta</taxon>
        <taxon>Tracheophyta</taxon>
        <taxon>Spermatophyta</taxon>
        <taxon>Magnoliopsida</taxon>
        <taxon>eudicotyledons</taxon>
        <taxon>Gunneridae</taxon>
        <taxon>Pentapetalae</taxon>
        <taxon>asterids</taxon>
        <taxon>Ericales</taxon>
        <taxon>Ericaceae</taxon>
        <taxon>Ericoideae</taxon>
        <taxon>Rhodoreae</taxon>
        <taxon>Rhododendron</taxon>
    </lineage>
</organism>
<comment type="caution">
    <text evidence="2">The sequence shown here is derived from an EMBL/GenBank/DDBJ whole genome shotgun (WGS) entry which is preliminary data.</text>
</comment>
<keyword evidence="3" id="KW-1185">Reference proteome</keyword>
<gene>
    <name evidence="2" type="ORF">RHSIM_Rhsim03G0106900</name>
</gene>
<feature type="compositionally biased region" description="Basic residues" evidence="1">
    <location>
        <begin position="1"/>
        <end position="13"/>
    </location>
</feature>